<keyword evidence="3 6" id="KW-0812">Transmembrane</keyword>
<dbReference type="Pfam" id="PF03631">
    <property type="entry name" value="Virul_fac_BrkB"/>
    <property type="match status" value="1"/>
</dbReference>
<feature type="transmembrane region" description="Helical" evidence="6">
    <location>
        <begin position="167"/>
        <end position="187"/>
    </location>
</feature>
<gene>
    <name evidence="7" type="ORF">C6V80_04890</name>
</gene>
<dbReference type="InterPro" id="IPR017039">
    <property type="entry name" value="Virul_fac_BrkB"/>
</dbReference>
<sequence>MLEKLKNFLKKLDIKEIQNTINDITLYSAALSFYTVFSLVPIILIVLSIFSNSPFFSEFYTKLEHFIASNILPTNQDMISTYLKDFLSNSSKMGLLGGAYVLITSILFFDNYETIISQIFSQEKRNLWEKIKLYWTMLTLFPMMFAAAIFLSVKFQFFLNQSEYTSWINVVKLAPFFIIWMTFFLAYKFTLIGESTRSTFVVSFFVSVAFFISKNVFIYYVLINKTYTTIYGSISLLMFLFLWIYINWIIYIGGIYAIKYLDIITQKRRDNGYH</sequence>
<protein>
    <submittedName>
        <fullName evidence="7">YihY family inner membrane protein</fullName>
    </submittedName>
</protein>
<evidence type="ECO:0000256" key="4">
    <source>
        <dbReference type="ARBA" id="ARBA00022989"/>
    </source>
</evidence>
<evidence type="ECO:0000313" key="8">
    <source>
        <dbReference type="Proteomes" id="UP000298805"/>
    </source>
</evidence>
<keyword evidence="2" id="KW-1003">Cell membrane</keyword>
<name>A0ABX5TME3_9BACT</name>
<comment type="subcellular location">
    <subcellularLocation>
        <location evidence="1">Cell membrane</location>
        <topology evidence="1">Multi-pass membrane protein</topology>
    </subcellularLocation>
</comment>
<feature type="transmembrane region" description="Helical" evidence="6">
    <location>
        <begin position="24"/>
        <end position="50"/>
    </location>
</feature>
<evidence type="ECO:0000256" key="6">
    <source>
        <dbReference type="SAM" id="Phobius"/>
    </source>
</evidence>
<keyword evidence="4 6" id="KW-1133">Transmembrane helix</keyword>
<feature type="transmembrane region" description="Helical" evidence="6">
    <location>
        <begin position="93"/>
        <end position="112"/>
    </location>
</feature>
<accession>A0ABX5TME3</accession>
<keyword evidence="8" id="KW-1185">Reference proteome</keyword>
<dbReference type="PANTHER" id="PTHR30213:SF0">
    <property type="entry name" value="UPF0761 MEMBRANE PROTEIN YIHY"/>
    <property type="match status" value="1"/>
</dbReference>
<evidence type="ECO:0000256" key="2">
    <source>
        <dbReference type="ARBA" id="ARBA00022475"/>
    </source>
</evidence>
<feature type="transmembrane region" description="Helical" evidence="6">
    <location>
        <begin position="133"/>
        <end position="155"/>
    </location>
</feature>
<organism evidence="7 8">
    <name type="scientific">Caminibacter pacificus</name>
    <dbReference type="NCBI Taxonomy" id="1424653"/>
    <lineage>
        <taxon>Bacteria</taxon>
        <taxon>Pseudomonadati</taxon>
        <taxon>Campylobacterota</taxon>
        <taxon>Epsilonproteobacteria</taxon>
        <taxon>Nautiliales</taxon>
        <taxon>Nautiliaceae</taxon>
        <taxon>Caminibacter</taxon>
    </lineage>
</organism>
<feature type="transmembrane region" description="Helical" evidence="6">
    <location>
        <begin position="199"/>
        <end position="222"/>
    </location>
</feature>
<proteinExistence type="predicted"/>
<dbReference type="PANTHER" id="PTHR30213">
    <property type="entry name" value="INNER MEMBRANE PROTEIN YHJD"/>
    <property type="match status" value="1"/>
</dbReference>
<evidence type="ECO:0000256" key="1">
    <source>
        <dbReference type="ARBA" id="ARBA00004651"/>
    </source>
</evidence>
<evidence type="ECO:0000256" key="5">
    <source>
        <dbReference type="ARBA" id="ARBA00023136"/>
    </source>
</evidence>
<evidence type="ECO:0000256" key="3">
    <source>
        <dbReference type="ARBA" id="ARBA00022692"/>
    </source>
</evidence>
<evidence type="ECO:0000313" key="7">
    <source>
        <dbReference type="EMBL" id="QCI28317.1"/>
    </source>
</evidence>
<dbReference type="EMBL" id="CP027432">
    <property type="protein sequence ID" value="QCI28317.1"/>
    <property type="molecule type" value="Genomic_DNA"/>
</dbReference>
<dbReference type="NCBIfam" id="TIGR00765">
    <property type="entry name" value="yihY_not_rbn"/>
    <property type="match status" value="1"/>
</dbReference>
<keyword evidence="5 6" id="KW-0472">Membrane</keyword>
<dbReference type="Proteomes" id="UP000298805">
    <property type="component" value="Chromosome"/>
</dbReference>
<feature type="transmembrane region" description="Helical" evidence="6">
    <location>
        <begin position="234"/>
        <end position="258"/>
    </location>
</feature>
<dbReference type="PIRSF" id="PIRSF035875">
    <property type="entry name" value="RNase_BN"/>
    <property type="match status" value="1"/>
</dbReference>
<reference evidence="7" key="1">
    <citation type="submission" date="2019-06" db="EMBL/GenBank/DDBJ databases">
        <title>A comparative analysis of the Nautiliaceae.</title>
        <authorList>
            <person name="Grosche A."/>
            <person name="Smedile F."/>
            <person name="Vetriani C."/>
        </authorList>
    </citation>
    <scope>NUCLEOTIDE SEQUENCE</scope>
    <source>
        <strain evidence="7">TB6</strain>
    </source>
</reference>